<proteinExistence type="inferred from homology"/>
<protein>
    <submittedName>
        <fullName evidence="7">Formate dehydrogenase beta subunit</fullName>
    </submittedName>
</protein>
<dbReference type="InterPro" id="IPR011538">
    <property type="entry name" value="Nuo51_FMN-bd"/>
</dbReference>
<dbReference type="AlphaFoldDB" id="A0A4R7VUT0"/>
<dbReference type="SUPFAM" id="SSF142019">
    <property type="entry name" value="Nqo1 FMN-binding domain-like"/>
    <property type="match status" value="1"/>
</dbReference>
<keyword evidence="8" id="KW-1185">Reference proteome</keyword>
<dbReference type="PANTHER" id="PTHR43578:SF3">
    <property type="entry name" value="NADH-QUINONE OXIDOREDUCTASE SUBUNIT F"/>
    <property type="match status" value="1"/>
</dbReference>
<dbReference type="RefSeq" id="WP_133902768.1">
    <property type="nucleotide sequence ID" value="NZ_SOCP01000004.1"/>
</dbReference>
<keyword evidence="4" id="KW-0408">Iron</keyword>
<dbReference type="Gene3D" id="3.40.50.11540">
    <property type="entry name" value="NADH-ubiquinone oxidoreductase 51kDa subunit"/>
    <property type="match status" value="1"/>
</dbReference>
<accession>A0A4R7VUT0</accession>
<dbReference type="Gene3D" id="3.10.20.600">
    <property type="match status" value="1"/>
</dbReference>
<comment type="caution">
    <text evidence="7">The sequence shown here is derived from an EMBL/GenBank/DDBJ whole genome shotgun (WGS) entry which is preliminary data.</text>
</comment>
<dbReference type="InterPro" id="IPR001949">
    <property type="entry name" value="NADH-UbQ_OxRdtase_51kDa_CS"/>
</dbReference>
<name>A0A4R7VUT0_9PSEU</name>
<dbReference type="SMART" id="SM00928">
    <property type="entry name" value="NADH_4Fe-4S"/>
    <property type="match status" value="1"/>
</dbReference>
<keyword evidence="5" id="KW-0411">Iron-sulfur</keyword>
<comment type="similarity">
    <text evidence="1">Belongs to the complex I 51 kDa subunit family.</text>
</comment>
<organism evidence="7 8">
    <name type="scientific">Actinophytocola oryzae</name>
    <dbReference type="NCBI Taxonomy" id="502181"/>
    <lineage>
        <taxon>Bacteria</taxon>
        <taxon>Bacillati</taxon>
        <taxon>Actinomycetota</taxon>
        <taxon>Actinomycetes</taxon>
        <taxon>Pseudonocardiales</taxon>
        <taxon>Pseudonocardiaceae</taxon>
    </lineage>
</organism>
<dbReference type="InterPro" id="IPR019575">
    <property type="entry name" value="Nuop51_4Fe4S-bd"/>
</dbReference>
<dbReference type="FunFam" id="3.40.50.11540:FF:000001">
    <property type="entry name" value="NADH dehydrogenase [ubiquinone] flavoprotein 1, mitochondrial"/>
    <property type="match status" value="1"/>
</dbReference>
<dbReference type="GO" id="GO:0010181">
    <property type="term" value="F:FMN binding"/>
    <property type="evidence" value="ECO:0007669"/>
    <property type="project" value="InterPro"/>
</dbReference>
<evidence type="ECO:0000256" key="1">
    <source>
        <dbReference type="ARBA" id="ARBA00007523"/>
    </source>
</evidence>
<dbReference type="InterPro" id="IPR037225">
    <property type="entry name" value="Nuo51_FMN-bd_sf"/>
</dbReference>
<dbReference type="PROSITE" id="PS00645">
    <property type="entry name" value="COMPLEX1_51K_2"/>
    <property type="match status" value="1"/>
</dbReference>
<sequence>MSEVTTVYVPRDSAAISVGADEVAVAVATSAAAAGREIRLVRNGSRGLLWLEPMIEVETARGRVAYGPVAPDEVDDLVSAGMLDGAETDHSLGLTEEHEWLRDQKRVTFARVGVIDPLSARDYEAHGGMTGLRNALKMEPDQVVAEVTDSGLRGRGGAGFPAGIKWKTVLGAQADVKFVCCNADEGDSGTFADRMLMEGDPFTLIEGMTIAAYATGATEGFVYVRSEYPDAVSTLRRAIEIAYAHNWLGGNVLGSGMKFDLDVRVGAGAYICGEETSMLESLEGKRGMVRAKPPIPALEGLFGRPTVVNNVLTLGSVPMILADGAAAYQGFGVGRSRGTQVFQLGGNVARGGIVEAPFGITLGELVNGYGGGTRTGRPIRAVQVGGPLGSYLPVEQFDLKMDYEEFAAAGAMVGHGGVVVFDDTVDMARMARFAMEFCAEESCGKCTPCRVGAVRGRETIDKIIAGTDVDENLVLLEDLCELMTDGSLCAMGGLTPMPVRSAVKHFPGDFNRSTPLPMPTFGAPS</sequence>
<evidence type="ECO:0000313" key="7">
    <source>
        <dbReference type="EMBL" id="TDV53736.1"/>
    </source>
</evidence>
<dbReference type="Proteomes" id="UP000294927">
    <property type="component" value="Unassembled WGS sequence"/>
</dbReference>
<evidence type="ECO:0000313" key="8">
    <source>
        <dbReference type="Proteomes" id="UP000294927"/>
    </source>
</evidence>
<evidence type="ECO:0000259" key="6">
    <source>
        <dbReference type="SMART" id="SM00928"/>
    </source>
</evidence>
<gene>
    <name evidence="7" type="ORF">CLV71_104204</name>
</gene>
<evidence type="ECO:0000256" key="3">
    <source>
        <dbReference type="ARBA" id="ARBA00022723"/>
    </source>
</evidence>
<feature type="domain" description="NADH-ubiquinone oxidoreductase 51kDa subunit iron-sulphur binding" evidence="6">
    <location>
        <begin position="428"/>
        <end position="473"/>
    </location>
</feature>
<dbReference type="Pfam" id="PF10589">
    <property type="entry name" value="NADH_4Fe-4S"/>
    <property type="match status" value="1"/>
</dbReference>
<dbReference type="GO" id="GO:0008137">
    <property type="term" value="F:NADH dehydrogenase (ubiquinone) activity"/>
    <property type="evidence" value="ECO:0007669"/>
    <property type="project" value="InterPro"/>
</dbReference>
<keyword evidence="2" id="KW-0004">4Fe-4S</keyword>
<dbReference type="PROSITE" id="PS00644">
    <property type="entry name" value="COMPLEX1_51K_1"/>
    <property type="match status" value="1"/>
</dbReference>
<keyword evidence="3" id="KW-0479">Metal-binding</keyword>
<dbReference type="Pfam" id="PF01512">
    <property type="entry name" value="Complex1_51K"/>
    <property type="match status" value="1"/>
</dbReference>
<dbReference type="InterPro" id="IPR037207">
    <property type="entry name" value="Nuop51_4Fe4S-bd_sf"/>
</dbReference>
<reference evidence="7 8" key="1">
    <citation type="submission" date="2019-03" db="EMBL/GenBank/DDBJ databases">
        <title>Genomic Encyclopedia of Archaeal and Bacterial Type Strains, Phase II (KMG-II): from individual species to whole genera.</title>
        <authorList>
            <person name="Goeker M."/>
        </authorList>
    </citation>
    <scope>NUCLEOTIDE SEQUENCE [LARGE SCALE GENOMIC DNA]</scope>
    <source>
        <strain evidence="7 8">DSM 45499</strain>
    </source>
</reference>
<evidence type="ECO:0000256" key="4">
    <source>
        <dbReference type="ARBA" id="ARBA00023004"/>
    </source>
</evidence>
<dbReference type="SUPFAM" id="SSF140490">
    <property type="entry name" value="Nqo1C-terminal domain-like"/>
    <property type="match status" value="1"/>
</dbReference>
<dbReference type="SUPFAM" id="SSF142984">
    <property type="entry name" value="Nqo1 middle domain-like"/>
    <property type="match status" value="1"/>
</dbReference>
<dbReference type="Gene3D" id="6.10.250.1450">
    <property type="match status" value="1"/>
</dbReference>
<dbReference type="GO" id="GO:0051539">
    <property type="term" value="F:4 iron, 4 sulfur cluster binding"/>
    <property type="evidence" value="ECO:0007669"/>
    <property type="project" value="UniProtKB-KW"/>
</dbReference>
<dbReference type="EMBL" id="SOCP01000004">
    <property type="protein sequence ID" value="TDV53736.1"/>
    <property type="molecule type" value="Genomic_DNA"/>
</dbReference>
<dbReference type="CDD" id="cd03063">
    <property type="entry name" value="TRX_Fd_FDH_beta"/>
    <property type="match status" value="1"/>
</dbReference>
<dbReference type="GO" id="GO:0046872">
    <property type="term" value="F:metal ion binding"/>
    <property type="evidence" value="ECO:0007669"/>
    <property type="project" value="UniProtKB-KW"/>
</dbReference>
<evidence type="ECO:0000256" key="2">
    <source>
        <dbReference type="ARBA" id="ARBA00022485"/>
    </source>
</evidence>
<dbReference type="Gene3D" id="1.20.1440.230">
    <property type="entry name" value="NADH-ubiquinone oxidoreductase 51kDa subunit, iron-sulphur binding domain"/>
    <property type="match status" value="1"/>
</dbReference>
<evidence type="ECO:0000256" key="5">
    <source>
        <dbReference type="ARBA" id="ARBA00023014"/>
    </source>
</evidence>
<dbReference type="PANTHER" id="PTHR43578">
    <property type="entry name" value="NADH-QUINONE OXIDOREDUCTASE SUBUNIT F"/>
    <property type="match status" value="1"/>
</dbReference>
<dbReference type="OrthoDB" id="9805533at2"/>